<reference evidence="1" key="1">
    <citation type="submission" date="2019-05" db="EMBL/GenBank/DDBJ databases">
        <title>The de novo reference genome and transcriptome assemblies of the wild tomato species Solanum chilense.</title>
        <authorList>
            <person name="Stam R."/>
            <person name="Nosenko T."/>
            <person name="Hoerger A.C."/>
            <person name="Stephan W."/>
            <person name="Seidel M.A."/>
            <person name="Kuhn J.M.M."/>
            <person name="Haberer G."/>
            <person name="Tellier A."/>
        </authorList>
    </citation>
    <scope>NUCLEOTIDE SEQUENCE</scope>
    <source>
        <tissue evidence="1">Mature leaves</tissue>
    </source>
</reference>
<dbReference type="EMBL" id="RXGB01009148">
    <property type="protein sequence ID" value="TMW84549.1"/>
    <property type="molecule type" value="Genomic_DNA"/>
</dbReference>
<evidence type="ECO:0000313" key="1">
    <source>
        <dbReference type="EMBL" id="TMW84549.1"/>
    </source>
</evidence>
<sequence>MSIISRSNGGSGGGDSFRTELLSPAAQSVVDHSMSLGSTWKLNTTDFHLPQHRSYDHHSFSFLRLLRAFSNTSSLPFSITTCILINILCLIEYEI</sequence>
<comment type="caution">
    <text evidence="1">The sequence shown here is derived from an EMBL/GenBank/DDBJ whole genome shotgun (WGS) entry which is preliminary data.</text>
</comment>
<accession>A0A6N2AS53</accession>
<proteinExistence type="predicted"/>
<organism evidence="1">
    <name type="scientific">Solanum chilense</name>
    <name type="common">Tomato</name>
    <name type="synonym">Lycopersicon chilense</name>
    <dbReference type="NCBI Taxonomy" id="4083"/>
    <lineage>
        <taxon>Eukaryota</taxon>
        <taxon>Viridiplantae</taxon>
        <taxon>Streptophyta</taxon>
        <taxon>Embryophyta</taxon>
        <taxon>Tracheophyta</taxon>
        <taxon>Spermatophyta</taxon>
        <taxon>Magnoliopsida</taxon>
        <taxon>eudicotyledons</taxon>
        <taxon>Gunneridae</taxon>
        <taxon>Pentapetalae</taxon>
        <taxon>asterids</taxon>
        <taxon>lamiids</taxon>
        <taxon>Solanales</taxon>
        <taxon>Solanaceae</taxon>
        <taxon>Solanoideae</taxon>
        <taxon>Solaneae</taxon>
        <taxon>Solanum</taxon>
        <taxon>Solanum subgen. Lycopersicon</taxon>
    </lineage>
</organism>
<protein>
    <submittedName>
        <fullName evidence="1">Uncharacterized protein</fullName>
    </submittedName>
</protein>
<gene>
    <name evidence="1" type="ORF">EJD97_024949</name>
</gene>
<name>A0A6N2AS53_SOLCI</name>
<dbReference type="AlphaFoldDB" id="A0A6N2AS53"/>